<reference evidence="3" key="1">
    <citation type="submission" date="2021-01" db="UniProtKB">
        <authorList>
            <consortium name="EnsemblPlants"/>
        </authorList>
    </citation>
    <scope>IDENTIFICATION</scope>
</reference>
<dbReference type="Gramene" id="Kaladp0095s0642.1.v1.1">
    <property type="protein sequence ID" value="Kaladp0095s0642.1.v1.1"/>
    <property type="gene ID" value="Kaladp0095s0642.v1.1"/>
</dbReference>
<sequence>MRIFLLVSPSPSRLAVQSRRCCCCWTMNRTALKSALLGSNSGAVHFSAALFHSTPYLHRKSSRWDSRCSSRYYLKRKKKLQLKQSLLCNVSAYAEHMFQSWQSDFDEDESPSWFRKQYGHKGSRKGRIKNQKPGFSGRRGFQFCNDDVDVESLFRAAFGGKKSHFWSFTADEIPQWRRGPSDFGINHDRNTWRWRTRWQDDYASGRGTSWNSRHEDEDDSSAELDGVDSSCSSDRVALGLSASGPLKLGEIKKAYRQCALKWHPDRHQGSSKAAAEENFKKCSAAYESLCSKMSEA</sequence>
<dbReference type="Proteomes" id="UP000594263">
    <property type="component" value="Unplaced"/>
</dbReference>
<dbReference type="PROSITE" id="PS50076">
    <property type="entry name" value="DNAJ_2"/>
    <property type="match status" value="1"/>
</dbReference>
<protein>
    <recommendedName>
        <fullName evidence="2">J domain-containing protein</fullName>
    </recommendedName>
</protein>
<evidence type="ECO:0000259" key="2">
    <source>
        <dbReference type="PROSITE" id="PS50076"/>
    </source>
</evidence>
<dbReference type="SUPFAM" id="SSF46565">
    <property type="entry name" value="Chaperone J-domain"/>
    <property type="match status" value="1"/>
</dbReference>
<organism evidence="3 4">
    <name type="scientific">Kalanchoe fedtschenkoi</name>
    <name type="common">Lavender scallops</name>
    <name type="synonym">South American air plant</name>
    <dbReference type="NCBI Taxonomy" id="63787"/>
    <lineage>
        <taxon>Eukaryota</taxon>
        <taxon>Viridiplantae</taxon>
        <taxon>Streptophyta</taxon>
        <taxon>Embryophyta</taxon>
        <taxon>Tracheophyta</taxon>
        <taxon>Spermatophyta</taxon>
        <taxon>Magnoliopsida</taxon>
        <taxon>eudicotyledons</taxon>
        <taxon>Gunneridae</taxon>
        <taxon>Pentapetalae</taxon>
        <taxon>Saxifragales</taxon>
        <taxon>Crassulaceae</taxon>
        <taxon>Kalanchoe</taxon>
    </lineage>
</organism>
<dbReference type="OMA" id="SRRWSYE"/>
<keyword evidence="4" id="KW-1185">Reference proteome</keyword>
<dbReference type="Gene3D" id="1.10.287.110">
    <property type="entry name" value="DnaJ domain"/>
    <property type="match status" value="1"/>
</dbReference>
<name>A0A7N0V205_KALFE</name>
<dbReference type="CDD" id="cd06257">
    <property type="entry name" value="DnaJ"/>
    <property type="match status" value="1"/>
</dbReference>
<feature type="compositionally biased region" description="Acidic residues" evidence="1">
    <location>
        <begin position="216"/>
        <end position="226"/>
    </location>
</feature>
<dbReference type="InterPro" id="IPR001623">
    <property type="entry name" value="DnaJ_domain"/>
</dbReference>
<dbReference type="AlphaFoldDB" id="A0A7N0V205"/>
<feature type="region of interest" description="Disordered" evidence="1">
    <location>
        <begin position="205"/>
        <end position="228"/>
    </location>
</feature>
<dbReference type="Pfam" id="PF00226">
    <property type="entry name" value="DnaJ"/>
    <property type="match status" value="1"/>
</dbReference>
<dbReference type="PRINTS" id="PR00625">
    <property type="entry name" value="JDOMAIN"/>
</dbReference>
<evidence type="ECO:0000313" key="3">
    <source>
        <dbReference type="EnsemblPlants" id="Kaladp0095s0642.1.v1.1"/>
    </source>
</evidence>
<dbReference type="PANTHER" id="PTHR45376">
    <property type="entry name" value="CHAPERONE DNAJ-DOMAIN SUPERFAMILY PROTEIN-RELATED"/>
    <property type="match status" value="1"/>
</dbReference>
<evidence type="ECO:0000256" key="1">
    <source>
        <dbReference type="SAM" id="MobiDB-lite"/>
    </source>
</evidence>
<dbReference type="EnsemblPlants" id="Kaladp0095s0642.1.v1.1">
    <property type="protein sequence ID" value="Kaladp0095s0642.1.v1.1"/>
    <property type="gene ID" value="Kaladp0095s0642.v1.1"/>
</dbReference>
<dbReference type="InterPro" id="IPR036869">
    <property type="entry name" value="J_dom_sf"/>
</dbReference>
<dbReference type="SMART" id="SM00271">
    <property type="entry name" value="DnaJ"/>
    <property type="match status" value="1"/>
</dbReference>
<evidence type="ECO:0000313" key="4">
    <source>
        <dbReference type="Proteomes" id="UP000594263"/>
    </source>
</evidence>
<feature type="domain" description="J" evidence="2">
    <location>
        <begin position="233"/>
        <end position="296"/>
    </location>
</feature>
<proteinExistence type="predicted"/>
<dbReference type="PANTHER" id="PTHR45376:SF1">
    <property type="entry name" value="CHAPERONE DNAJ-DOMAIN SUPERFAMILY PROTEIN-RELATED"/>
    <property type="match status" value="1"/>
</dbReference>
<accession>A0A7N0V205</accession>